<organism evidence="1">
    <name type="scientific">hydrothermal vent metagenome</name>
    <dbReference type="NCBI Taxonomy" id="652676"/>
    <lineage>
        <taxon>unclassified sequences</taxon>
        <taxon>metagenomes</taxon>
        <taxon>ecological metagenomes</taxon>
    </lineage>
</organism>
<accession>A0A3B0ZGM2</accession>
<proteinExistence type="predicted"/>
<reference evidence="1" key="1">
    <citation type="submission" date="2018-06" db="EMBL/GenBank/DDBJ databases">
        <authorList>
            <person name="Zhirakovskaya E."/>
        </authorList>
    </citation>
    <scope>NUCLEOTIDE SEQUENCE</scope>
</reference>
<sequence>MHKLSLSLVTIAALALAGCHGDDVLLAEAPAPTIASGMFKDSSVSGLTFESGGQSGITGPDGSFSYEVGNSITFSVGGISLGSGIGAPIMTPIDLITNASSDSPRVKNIVRFLTMLDSTPPLSSGIQISSAVQTVADSWNPVDFASVDLSADLASIISDVASADARTPILLNTEDAKSHLTSTLLCLYSGAFVGTFTGSDQGRIGLHVNSGSYITSITNPPPSGPISNNTNDVEGIIYSAIDNRYAVLSGNKVDDLRFIPIGHNYIRRFISGAPDTTDVDNDANLIELESTFTGNFTSPNSASGEWIKRIPTTASGTFSGTRIGGAADALYRFTAEYISASDPSHTNDAGLFTFDIDSNNNVTGIAHSIVNNTQESLSGIANPGVNGLQLTTASGTTITGTIDLSAGTIFGGLWNDGVNNGTFSASGCQLN</sequence>
<evidence type="ECO:0000313" key="1">
    <source>
        <dbReference type="EMBL" id="VAW88220.1"/>
    </source>
</evidence>
<dbReference type="PROSITE" id="PS51257">
    <property type="entry name" value="PROKAR_LIPOPROTEIN"/>
    <property type="match status" value="1"/>
</dbReference>
<gene>
    <name evidence="1" type="ORF">MNBD_GAMMA17-122</name>
</gene>
<dbReference type="EMBL" id="UOFQ01000091">
    <property type="protein sequence ID" value="VAW88220.1"/>
    <property type="molecule type" value="Genomic_DNA"/>
</dbReference>
<name>A0A3B0ZGM2_9ZZZZ</name>
<dbReference type="AlphaFoldDB" id="A0A3B0ZGM2"/>
<protein>
    <submittedName>
        <fullName evidence="1">Uncharacterized protein</fullName>
    </submittedName>
</protein>